<dbReference type="KEGG" id="amr:AM1_H0014"/>
<dbReference type="AlphaFoldDB" id="A8ZQT1"/>
<proteinExistence type="predicted"/>
<dbReference type="Proteomes" id="UP000000268">
    <property type="component" value="Plasmid pREB8"/>
</dbReference>
<accession>A8ZQT1</accession>
<dbReference type="OrthoDB" id="576984at2"/>
<evidence type="ECO:0000313" key="2">
    <source>
        <dbReference type="Proteomes" id="UP000000268"/>
    </source>
</evidence>
<sequence>MTTNPFFGYYEQIWIDYQTDYGQHPDPCTRLPSDQILDRVSSWLAEFNPLLPPESQLSESIQVGIVQRFYGWQL</sequence>
<dbReference type="EMBL" id="CP000845">
    <property type="protein sequence ID" value="ABW33367.1"/>
    <property type="molecule type" value="Genomic_DNA"/>
</dbReference>
<keyword evidence="1" id="KW-0614">Plasmid</keyword>
<dbReference type="RefSeq" id="WP_012168430.1">
    <property type="nucleotide sequence ID" value="NC_009933.1"/>
</dbReference>
<evidence type="ECO:0000313" key="1">
    <source>
        <dbReference type="EMBL" id="ABW33367.1"/>
    </source>
</evidence>
<keyword evidence="2" id="KW-1185">Reference proteome</keyword>
<protein>
    <submittedName>
        <fullName evidence="1">Uncharacterized protein</fullName>
    </submittedName>
</protein>
<gene>
    <name evidence="1" type="ordered locus">AM1_H0014</name>
</gene>
<name>A8ZQT1_ACAM1</name>
<geneLocation type="plasmid" evidence="1 2">
    <name>pREB8</name>
</geneLocation>
<reference evidence="1 2" key="1">
    <citation type="journal article" date="2008" name="Proc. Natl. Acad. Sci. U.S.A.">
        <title>Niche adaptation and genome expansion in the chlorophyll d-producing cyanobacterium Acaryochloris marina.</title>
        <authorList>
            <person name="Swingley W.D."/>
            <person name="Chen M."/>
            <person name="Cheung P.C."/>
            <person name="Conrad A.L."/>
            <person name="Dejesa L.C."/>
            <person name="Hao J."/>
            <person name="Honchak B.M."/>
            <person name="Karbach L.E."/>
            <person name="Kurdoglu A."/>
            <person name="Lahiri S."/>
            <person name="Mastrian S.D."/>
            <person name="Miyashita H."/>
            <person name="Page L."/>
            <person name="Ramakrishna P."/>
            <person name="Satoh S."/>
            <person name="Sattley W.M."/>
            <person name="Shimada Y."/>
            <person name="Taylor H.L."/>
            <person name="Tomo T."/>
            <person name="Tsuchiya T."/>
            <person name="Wang Z.T."/>
            <person name="Raymond J."/>
            <person name="Mimuro M."/>
            <person name="Blankenship R.E."/>
            <person name="Touchman J.W."/>
        </authorList>
    </citation>
    <scope>NUCLEOTIDE SEQUENCE [LARGE SCALE GENOMIC DNA]</scope>
    <source>
        <strain evidence="2">MBIC 11017</strain>
        <plasmid evidence="2">Plasmid pREB8</plasmid>
    </source>
</reference>
<organism evidence="1 2">
    <name type="scientific">Acaryochloris marina (strain MBIC 11017)</name>
    <dbReference type="NCBI Taxonomy" id="329726"/>
    <lineage>
        <taxon>Bacteria</taxon>
        <taxon>Bacillati</taxon>
        <taxon>Cyanobacteriota</taxon>
        <taxon>Cyanophyceae</taxon>
        <taxon>Acaryochloridales</taxon>
        <taxon>Acaryochloridaceae</taxon>
        <taxon>Acaryochloris</taxon>
    </lineage>
</organism>
<dbReference type="HOGENOM" id="CLU_2766340_0_0_3"/>